<keyword evidence="7" id="KW-1185">Reference proteome</keyword>
<dbReference type="OrthoDB" id="33457at10239"/>
<evidence type="ECO:0000313" key="5">
    <source>
        <dbReference type="EMBL" id="AOV58111.1"/>
    </source>
</evidence>
<dbReference type="Proteomes" id="UP000240287">
    <property type="component" value="Genome"/>
</dbReference>
<evidence type="ECO:0000313" key="4">
    <source>
        <dbReference type="EMBL" id="AOV57861.1"/>
    </source>
</evidence>
<dbReference type="EMBL" id="KU686194">
    <property type="protein sequence ID" value="AOV57861.1"/>
    <property type="molecule type" value="Genomic_DNA"/>
</dbReference>
<dbReference type="KEGG" id="vg:15009646"/>
<evidence type="ECO:0000313" key="6">
    <source>
        <dbReference type="EMBL" id="AOV58361.1"/>
    </source>
</evidence>
<organism evidence="1 7">
    <name type="scientific">Synechococcus phage S-CAM1</name>
    <dbReference type="NCBI Taxonomy" id="754037"/>
    <lineage>
        <taxon>Viruses</taxon>
        <taxon>Duplodnaviria</taxon>
        <taxon>Heunggongvirae</taxon>
        <taxon>Uroviricota</taxon>
        <taxon>Caudoviricetes</taxon>
        <taxon>Pantevenvirales</taxon>
        <taxon>Kyanoviridae</taxon>
        <taxon>Anaposvirus</taxon>
        <taxon>Anaposvirus socalone</taxon>
    </lineage>
</organism>
<dbReference type="EMBL" id="KU686196">
    <property type="protein sequence ID" value="AOV58361.1"/>
    <property type="molecule type" value="Genomic_DNA"/>
</dbReference>
<dbReference type="EMBL" id="KU686193">
    <property type="protein sequence ID" value="AOV57611.1"/>
    <property type="molecule type" value="Genomic_DNA"/>
</dbReference>
<protein>
    <submittedName>
        <fullName evidence="1">Uncharacterized protein</fullName>
    </submittedName>
</protein>
<evidence type="ECO:0000313" key="7">
    <source>
        <dbReference type="Proteomes" id="UP000203521"/>
    </source>
</evidence>
<evidence type="ECO:0000313" key="2">
    <source>
        <dbReference type="EMBL" id="AOV57361.1"/>
    </source>
</evidence>
<reference evidence="8 9" key="2">
    <citation type="journal article" date="2016" name="Virology">
        <title>The genomic content and context of auxiliary metabolic genes in marine cyanomyoviruses.</title>
        <authorList>
            <person name="Crummett L.T."/>
            <person name="Puxty R.J."/>
            <person name="Weihe C."/>
            <person name="Marston M.F."/>
            <person name="Martiny J.B."/>
        </authorList>
    </citation>
    <scope>NUCLEOTIDE SEQUENCE [LARGE SCALE GENOMIC DNA]</scope>
    <source>
        <strain evidence="2">0309SB33</strain>
        <strain evidence="3">0310NB17</strain>
        <strain evidence="4">0809CC03</strain>
        <strain evidence="5">0810SB17</strain>
        <strain evidence="6">0910CC29</strain>
    </source>
</reference>
<dbReference type="GeneID" id="15009646"/>
<sequence>MVFNFHPYCNRGNCEQSYHDYCINHWCVPCGTTQITFELWGGGGSGGGACCCQQGIPGGAGAYVRKTLQYPQIQGGWCYAMVVASPTCCSQCCCGIQGCKSYITGCNLSNLCAEGGLPGKTCCYAFWGNEFRCEDRVYFSGAGGWTPGTDKSNSYGGDEMIPGGPGFFRTYNNSDTCWAKIGMAYPGRLIDHKGGHIMSNNRGNACNQERTYCNGTTPWAYSTNCNGGPGIPGVGAPSATSCSNSCCYGWRGQGGFIKITYCSCWLGVNNDCAFHFCN</sequence>
<dbReference type="RefSeq" id="YP_007673138.1">
    <property type="nucleotide sequence ID" value="NC_020837.1"/>
</dbReference>
<dbReference type="Proteomes" id="UP000241591">
    <property type="component" value="Segment"/>
</dbReference>
<dbReference type="Proteomes" id="UP000241265">
    <property type="component" value="Genome"/>
</dbReference>
<evidence type="ECO:0000313" key="8">
    <source>
        <dbReference type="Proteomes" id="UP000240287"/>
    </source>
</evidence>
<proteinExistence type="predicted"/>
<accession>M4QSA8</accession>
<dbReference type="Proteomes" id="UP000241494">
    <property type="component" value="Segment"/>
</dbReference>
<dbReference type="EMBL" id="KU686195">
    <property type="protein sequence ID" value="AOV58111.1"/>
    <property type="molecule type" value="Genomic_DNA"/>
</dbReference>
<name>M4QSA8_9CAUD</name>
<evidence type="ECO:0000313" key="9">
    <source>
        <dbReference type="Proteomes" id="UP000241265"/>
    </source>
</evidence>
<dbReference type="Proteomes" id="UP000203521">
    <property type="component" value="Segment"/>
</dbReference>
<dbReference type="Proteomes" id="UP000241610">
    <property type="component" value="Segment"/>
</dbReference>
<dbReference type="EMBL" id="HQ634177">
    <property type="protein sequence ID" value="AGH26960.1"/>
    <property type="molecule type" value="Genomic_DNA"/>
</dbReference>
<reference evidence="1 7" key="1">
    <citation type="submission" date="2010-11" db="EMBL/GenBank/DDBJ databases">
        <title>The Genome Sequence of Synechococcus phage S-CAM1 0208SB26.</title>
        <authorList>
            <consortium name="The Broad Institute Genome Sequencing Platform"/>
            <person name="Henn M.R."/>
            <person name="Martiny J."/>
            <person name="Weihe C."/>
            <person name="Levin J."/>
            <person name="Malboeuf C."/>
            <person name="Casali M."/>
            <person name="Russ C."/>
            <person name="Lennon N."/>
            <person name="Chapman S.B."/>
            <person name="Erlich R."/>
            <person name="Young S.K."/>
            <person name="Yandava C."/>
            <person name="Zeng Q."/>
            <person name="Alvarado L."/>
            <person name="Anderson S."/>
            <person name="Berlin A."/>
            <person name="Chen Z."/>
            <person name="Freedman E."/>
            <person name="Gellesch M."/>
            <person name="Goldberg J."/>
            <person name="Green L."/>
            <person name="Griggs A."/>
            <person name="Gujja S."/>
            <person name="Heilman E.R."/>
            <person name="Heiman D."/>
            <person name="Hollinger A."/>
            <person name="Howarth C."/>
            <person name="Larson L."/>
            <person name="Mehta T."/>
            <person name="Pearson M."/>
            <person name="Roberts A."/>
            <person name="Ryan E."/>
            <person name="Saif S."/>
            <person name="Shea T."/>
            <person name="Shenoy N."/>
            <person name="Sisk P."/>
            <person name="Stolte C."/>
            <person name="Sykes S."/>
            <person name="White J."/>
            <person name="Haas B."/>
            <person name="Nusbaum C."/>
            <person name="Birren B."/>
        </authorList>
    </citation>
    <scope>NUCLEOTIDE SEQUENCE [LARGE SCALE GENOMIC DNA]</scope>
    <source>
        <strain evidence="1 7">S-CAM1</strain>
    </source>
</reference>
<evidence type="ECO:0000313" key="3">
    <source>
        <dbReference type="EMBL" id="AOV57611.1"/>
    </source>
</evidence>
<dbReference type="EMBL" id="KU686192">
    <property type="protein sequence ID" value="AOV57361.1"/>
    <property type="molecule type" value="Genomic_DNA"/>
</dbReference>
<gene>
    <name evidence="4" type="ORF">C030809_106</name>
    <name evidence="6" type="ORF">C290910_106</name>
    <name evidence="3" type="ORF">N170310_106</name>
    <name evidence="2" type="ORF">N330309_106</name>
    <name evidence="5" type="ORF">S170810_106</name>
    <name evidence="1" type="ORF">SXBG_00225</name>
</gene>
<evidence type="ECO:0000313" key="1">
    <source>
        <dbReference type="EMBL" id="AGH26960.1"/>
    </source>
</evidence>